<name>A0A1E7Q587_9GAMM</name>
<comment type="function">
    <text evidence="1 13">Converts 2,5-diamino-6-(ribosylamino)-4(3h)-pyrimidinone 5'-phosphate into 5-amino-6-(ribosylamino)-2,4(1h,3h)-pyrimidinedione 5'-phosphate.</text>
</comment>
<proteinExistence type="inferred from homology"/>
<dbReference type="EC" id="1.1.1.193" evidence="13"/>
<keyword evidence="10 13" id="KW-0521">NADP</keyword>
<comment type="similarity">
    <text evidence="5 13">In the C-terminal section; belongs to the HTP reductase family.</text>
</comment>
<evidence type="ECO:0000256" key="6">
    <source>
        <dbReference type="ARBA" id="ARBA00022619"/>
    </source>
</evidence>
<dbReference type="NCBIfam" id="TIGR00326">
    <property type="entry name" value="eubact_ribD"/>
    <property type="match status" value="1"/>
</dbReference>
<feature type="active site" description="Proton donor" evidence="14">
    <location>
        <position position="55"/>
    </location>
</feature>
<evidence type="ECO:0000256" key="15">
    <source>
        <dbReference type="PIRSR" id="PIRSR006769-2"/>
    </source>
</evidence>
<comment type="catalytic activity">
    <reaction evidence="13">
        <text>5-amino-6-(5-phospho-D-ribitylamino)uracil + NADP(+) = 5-amino-6-(5-phospho-D-ribosylamino)uracil + NADPH + H(+)</text>
        <dbReference type="Rhea" id="RHEA:17845"/>
        <dbReference type="ChEBI" id="CHEBI:15378"/>
        <dbReference type="ChEBI" id="CHEBI:57783"/>
        <dbReference type="ChEBI" id="CHEBI:58349"/>
        <dbReference type="ChEBI" id="CHEBI:58421"/>
        <dbReference type="ChEBI" id="CHEBI:58453"/>
        <dbReference type="EC" id="1.1.1.193"/>
    </reaction>
</comment>
<dbReference type="PROSITE" id="PS00903">
    <property type="entry name" value="CYT_DCMP_DEAMINASES_1"/>
    <property type="match status" value="1"/>
</dbReference>
<comment type="catalytic activity">
    <reaction evidence="13">
        <text>2,5-diamino-6-hydroxy-4-(5-phosphoribosylamino)-pyrimidine + H2O + H(+) = 5-amino-6-(5-phospho-D-ribosylamino)uracil + NH4(+)</text>
        <dbReference type="Rhea" id="RHEA:21868"/>
        <dbReference type="ChEBI" id="CHEBI:15377"/>
        <dbReference type="ChEBI" id="CHEBI:15378"/>
        <dbReference type="ChEBI" id="CHEBI:28938"/>
        <dbReference type="ChEBI" id="CHEBI:58453"/>
        <dbReference type="ChEBI" id="CHEBI:58614"/>
        <dbReference type="EC" id="3.5.4.26"/>
    </reaction>
</comment>
<feature type="binding site" evidence="15">
    <location>
        <position position="199"/>
    </location>
    <ligand>
        <name>NADP(+)</name>
        <dbReference type="ChEBI" id="CHEBI:58349"/>
    </ligand>
</feature>
<dbReference type="NCBIfam" id="TIGR00227">
    <property type="entry name" value="ribD_Cterm"/>
    <property type="match status" value="1"/>
</dbReference>
<dbReference type="UniPathway" id="UPA00275">
    <property type="reaction ID" value="UER00401"/>
</dbReference>
<dbReference type="InterPro" id="IPR016192">
    <property type="entry name" value="APOBEC/CMP_deaminase_Zn-bd"/>
</dbReference>
<evidence type="ECO:0000256" key="12">
    <source>
        <dbReference type="ARBA" id="ARBA00023268"/>
    </source>
</evidence>
<feature type="binding site" evidence="15">
    <location>
        <position position="173"/>
    </location>
    <ligand>
        <name>NADP(+)</name>
        <dbReference type="ChEBI" id="CHEBI:58349"/>
    </ligand>
</feature>
<dbReference type="STRING" id="1628148.BI198_06785"/>
<evidence type="ECO:0000256" key="5">
    <source>
        <dbReference type="ARBA" id="ARBA00007417"/>
    </source>
</evidence>
<dbReference type="InterPro" id="IPR016193">
    <property type="entry name" value="Cytidine_deaminase-like"/>
</dbReference>
<dbReference type="SUPFAM" id="SSF53597">
    <property type="entry name" value="Dihydrofolate reductase-like"/>
    <property type="match status" value="1"/>
</dbReference>
<keyword evidence="11 13" id="KW-0560">Oxidoreductase</keyword>
<dbReference type="GO" id="GO:0009231">
    <property type="term" value="P:riboflavin biosynthetic process"/>
    <property type="evidence" value="ECO:0007669"/>
    <property type="project" value="UniProtKB-UniPathway"/>
</dbReference>
<feature type="binding site" evidence="15">
    <location>
        <position position="187"/>
    </location>
    <ligand>
        <name>substrate</name>
    </ligand>
</feature>
<feature type="binding site" evidence="16">
    <location>
        <position position="87"/>
    </location>
    <ligand>
        <name>Zn(2+)</name>
        <dbReference type="ChEBI" id="CHEBI:29105"/>
        <note>catalytic</note>
    </ligand>
</feature>
<comment type="pathway">
    <text evidence="3 13">Cofactor biosynthesis; riboflavin biosynthesis; 5-amino-6-(D-ribitylamino)uracil from GTP: step 3/4.</text>
</comment>
<keyword evidence="6 13" id="KW-0686">Riboflavin biosynthesis</keyword>
<evidence type="ECO:0000256" key="16">
    <source>
        <dbReference type="PIRSR" id="PIRSR006769-3"/>
    </source>
</evidence>
<dbReference type="SUPFAM" id="SSF53927">
    <property type="entry name" value="Cytidine deaminase-like"/>
    <property type="match status" value="1"/>
</dbReference>
<dbReference type="InterPro" id="IPR004794">
    <property type="entry name" value="Eubact_RibD"/>
</dbReference>
<dbReference type="Gene3D" id="3.40.140.10">
    <property type="entry name" value="Cytidine Deaminase, domain 2"/>
    <property type="match status" value="1"/>
</dbReference>
<comment type="pathway">
    <text evidence="2 13">Cofactor biosynthesis; riboflavin biosynthesis; 5-amino-6-(D-ribitylamino)uracil from GTP: step 2/4.</text>
</comment>
<dbReference type="GO" id="GO:0008835">
    <property type="term" value="F:diaminohydroxyphosphoribosylaminopyrimidine deaminase activity"/>
    <property type="evidence" value="ECO:0007669"/>
    <property type="project" value="UniProtKB-EC"/>
</dbReference>
<dbReference type="EMBL" id="MKEK01000001">
    <property type="protein sequence ID" value="OEY69306.1"/>
    <property type="molecule type" value="Genomic_DNA"/>
</dbReference>
<sequence>MFSSQDSQWMHRAIVLAEQGRFTTSPNPNVGAVIVKHEKCIGEGYHQQAGGPHAEVFALRQAGSQAQGATCYVTLEPCSHVGRTAPCAEALIKAGISRVVIAMQDPNPQVAGKGITLLKAAGIEVEVGLLGEQSRAINLGFLSRMEQQRPFVQLKLAASLDGRTALENGVSKWLTCAEARADVQLYRAQSCAILSTATTVLTDNARLNLRVEELSTAVSRLDNGQLRQPKKIILDRQQLLKGNEAVFADAANVIQCIPMLENGNKMPHNASQLRCQTTSDGRFDLAALLQQLATEQQVNRLWVEAGATLAGSLISQHLVDELIIYIAPKLLGHLAQPLAVLNNFTALEQVPTLVWQDMAMVGTDIRLTARFN</sequence>
<evidence type="ECO:0000256" key="7">
    <source>
        <dbReference type="ARBA" id="ARBA00022723"/>
    </source>
</evidence>
<evidence type="ECO:0000256" key="3">
    <source>
        <dbReference type="ARBA" id="ARBA00004910"/>
    </source>
</evidence>
<keyword evidence="12" id="KW-0511">Multifunctional enzyme</keyword>
<dbReference type="Pfam" id="PF00383">
    <property type="entry name" value="dCMP_cyt_deam_1"/>
    <property type="match status" value="1"/>
</dbReference>
<evidence type="ECO:0000256" key="10">
    <source>
        <dbReference type="ARBA" id="ARBA00022857"/>
    </source>
</evidence>
<feature type="binding site" evidence="15">
    <location>
        <position position="304"/>
    </location>
    <ligand>
        <name>substrate</name>
    </ligand>
</feature>
<feature type="binding site" evidence="15">
    <location>
        <position position="210"/>
    </location>
    <ligand>
        <name>substrate</name>
    </ligand>
</feature>
<dbReference type="GO" id="GO:0008270">
    <property type="term" value="F:zinc ion binding"/>
    <property type="evidence" value="ECO:0007669"/>
    <property type="project" value="InterPro"/>
</dbReference>
<feature type="binding site" evidence="16">
    <location>
        <position position="53"/>
    </location>
    <ligand>
        <name>Zn(2+)</name>
        <dbReference type="ChEBI" id="CHEBI:29105"/>
        <note>catalytic</note>
    </ligand>
</feature>
<keyword evidence="8 13" id="KW-0378">Hydrolase</keyword>
<dbReference type="InterPro" id="IPR002125">
    <property type="entry name" value="CMP_dCMP_dom"/>
</dbReference>
<feature type="binding site" evidence="15">
    <location>
        <position position="171"/>
    </location>
    <ligand>
        <name>substrate</name>
    </ligand>
</feature>
<evidence type="ECO:0000256" key="8">
    <source>
        <dbReference type="ARBA" id="ARBA00022801"/>
    </source>
</evidence>
<dbReference type="PANTHER" id="PTHR38011">
    <property type="entry name" value="DIHYDROFOLATE REDUCTASE FAMILY PROTEIN (AFU_ORTHOLOGUE AFUA_8G06820)"/>
    <property type="match status" value="1"/>
</dbReference>
<comment type="cofactor">
    <cofactor evidence="13 16">
        <name>Zn(2+)</name>
        <dbReference type="ChEBI" id="CHEBI:29105"/>
    </cofactor>
    <text evidence="13 16">Binds 1 zinc ion.</text>
</comment>
<feature type="binding site" evidence="15">
    <location>
        <position position="203"/>
    </location>
    <ligand>
        <name>substrate</name>
    </ligand>
</feature>
<evidence type="ECO:0000256" key="2">
    <source>
        <dbReference type="ARBA" id="ARBA00004882"/>
    </source>
</evidence>
<accession>A0A1E7Q587</accession>
<feature type="binding site" evidence="15">
    <location>
        <position position="207"/>
    </location>
    <ligand>
        <name>substrate</name>
    </ligand>
</feature>
<dbReference type="OrthoDB" id="9800865at2"/>
<dbReference type="GO" id="GO:0008703">
    <property type="term" value="F:5-amino-6-(5-phosphoribosylamino)uracil reductase activity"/>
    <property type="evidence" value="ECO:0007669"/>
    <property type="project" value="UniProtKB-EC"/>
</dbReference>
<dbReference type="Gene3D" id="3.40.430.10">
    <property type="entry name" value="Dihydrofolate Reductase, subunit A"/>
    <property type="match status" value="1"/>
</dbReference>
<feature type="binding site" evidence="15">
    <location>
        <position position="157"/>
    </location>
    <ligand>
        <name>NADP(+)</name>
        <dbReference type="ChEBI" id="CHEBI:58349"/>
    </ligand>
</feature>
<comment type="caution">
    <text evidence="18">The sequence shown here is derived from an EMBL/GenBank/DDBJ whole genome shotgun (WGS) entry which is preliminary data.</text>
</comment>
<keyword evidence="7 13" id="KW-0479">Metal-binding</keyword>
<dbReference type="PROSITE" id="PS51747">
    <property type="entry name" value="CYT_DCMP_DEAMINASES_2"/>
    <property type="match status" value="1"/>
</dbReference>
<dbReference type="InterPro" id="IPR011549">
    <property type="entry name" value="RibD_C"/>
</dbReference>
<protein>
    <recommendedName>
        <fullName evidence="13">Riboflavin biosynthesis protein RibD</fullName>
    </recommendedName>
    <domain>
        <recommendedName>
            <fullName evidence="13">Diaminohydroxyphosphoribosylaminopyrimidine deaminase</fullName>
            <shortName evidence="13">DRAP deaminase</shortName>
            <ecNumber evidence="13">3.5.4.26</ecNumber>
        </recommendedName>
        <alternativeName>
            <fullName evidence="13">Riboflavin-specific deaminase</fullName>
        </alternativeName>
    </domain>
    <domain>
        <recommendedName>
            <fullName evidence="13">5-amino-6-(5-phosphoribosylamino)uracil reductase</fullName>
            <ecNumber evidence="13">1.1.1.193</ecNumber>
        </recommendedName>
        <alternativeName>
            <fullName evidence="13">HTP reductase</fullName>
        </alternativeName>
    </domain>
</protein>
<dbReference type="EC" id="3.5.4.26" evidence="13"/>
<evidence type="ECO:0000256" key="9">
    <source>
        <dbReference type="ARBA" id="ARBA00022833"/>
    </source>
</evidence>
<dbReference type="PANTHER" id="PTHR38011:SF7">
    <property type="entry name" value="2,5-DIAMINO-6-RIBOSYLAMINO-4(3H)-PYRIMIDINONE 5'-PHOSPHATE REDUCTASE"/>
    <property type="match status" value="1"/>
</dbReference>
<dbReference type="RefSeq" id="WP_070048872.1">
    <property type="nucleotide sequence ID" value="NZ_CBCSDO010000006.1"/>
</dbReference>
<organism evidence="18 19">
    <name type="scientific">Rheinheimera salexigens</name>
    <dbReference type="NCBI Taxonomy" id="1628148"/>
    <lineage>
        <taxon>Bacteria</taxon>
        <taxon>Pseudomonadati</taxon>
        <taxon>Pseudomonadota</taxon>
        <taxon>Gammaproteobacteria</taxon>
        <taxon>Chromatiales</taxon>
        <taxon>Chromatiaceae</taxon>
        <taxon>Rheinheimera</taxon>
    </lineage>
</organism>
<gene>
    <name evidence="18" type="ORF">BI198_06785</name>
</gene>
<evidence type="ECO:0000256" key="1">
    <source>
        <dbReference type="ARBA" id="ARBA00002151"/>
    </source>
</evidence>
<feature type="binding site" evidence="16">
    <location>
        <position position="78"/>
    </location>
    <ligand>
        <name>Zn(2+)</name>
        <dbReference type="ChEBI" id="CHEBI:29105"/>
        <note>catalytic</note>
    </ligand>
</feature>
<reference evidence="19" key="1">
    <citation type="submission" date="2016-09" db="EMBL/GenBank/DDBJ databases">
        <authorList>
            <person name="Wan X."/>
            <person name="Hou S."/>
        </authorList>
    </citation>
    <scope>NUCLEOTIDE SEQUENCE [LARGE SCALE GENOMIC DNA]</scope>
    <source>
        <strain evidence="19">KH87</strain>
    </source>
</reference>
<evidence type="ECO:0000256" key="13">
    <source>
        <dbReference type="PIRNR" id="PIRNR006769"/>
    </source>
</evidence>
<dbReference type="GO" id="GO:0050661">
    <property type="term" value="F:NADP binding"/>
    <property type="evidence" value="ECO:0007669"/>
    <property type="project" value="InterPro"/>
</dbReference>
<dbReference type="AlphaFoldDB" id="A0A1E7Q587"/>
<dbReference type="FunFam" id="3.40.140.10:FF:000025">
    <property type="entry name" value="Riboflavin biosynthesis protein RibD"/>
    <property type="match status" value="1"/>
</dbReference>
<feature type="domain" description="CMP/dCMP-type deaminase" evidence="17">
    <location>
        <begin position="4"/>
        <end position="126"/>
    </location>
</feature>
<dbReference type="InterPro" id="IPR024072">
    <property type="entry name" value="DHFR-like_dom_sf"/>
</dbReference>
<evidence type="ECO:0000256" key="11">
    <source>
        <dbReference type="ARBA" id="ARBA00023002"/>
    </source>
</evidence>
<evidence type="ECO:0000256" key="14">
    <source>
        <dbReference type="PIRSR" id="PIRSR006769-1"/>
    </source>
</evidence>
<feature type="binding site" evidence="15">
    <location>
        <begin position="306"/>
        <end position="312"/>
    </location>
    <ligand>
        <name>NADP(+)</name>
        <dbReference type="ChEBI" id="CHEBI:58349"/>
    </ligand>
</feature>
<dbReference type="InterPro" id="IPR002734">
    <property type="entry name" value="RibDG_C"/>
</dbReference>
<dbReference type="PIRSF" id="PIRSF006769">
    <property type="entry name" value="RibD"/>
    <property type="match status" value="1"/>
</dbReference>
<keyword evidence="9 13" id="KW-0862">Zinc</keyword>
<evidence type="ECO:0000259" key="17">
    <source>
        <dbReference type="PROSITE" id="PS51747"/>
    </source>
</evidence>
<dbReference type="Proteomes" id="UP000242258">
    <property type="component" value="Unassembled WGS sequence"/>
</dbReference>
<comment type="similarity">
    <text evidence="4 13">In the N-terminal section; belongs to the cytidine and deoxycytidylate deaminase family.</text>
</comment>
<evidence type="ECO:0000313" key="18">
    <source>
        <dbReference type="EMBL" id="OEY69306.1"/>
    </source>
</evidence>
<keyword evidence="19" id="KW-1185">Reference proteome</keyword>
<dbReference type="InterPro" id="IPR050765">
    <property type="entry name" value="Riboflavin_Biosynth_HTPR"/>
</dbReference>
<dbReference type="CDD" id="cd01284">
    <property type="entry name" value="Riboflavin_deaminase-reductase"/>
    <property type="match status" value="1"/>
</dbReference>
<dbReference type="Pfam" id="PF01872">
    <property type="entry name" value="RibD_C"/>
    <property type="match status" value="1"/>
</dbReference>
<evidence type="ECO:0000313" key="19">
    <source>
        <dbReference type="Proteomes" id="UP000242258"/>
    </source>
</evidence>
<evidence type="ECO:0000256" key="4">
    <source>
        <dbReference type="ARBA" id="ARBA00005259"/>
    </source>
</evidence>